<keyword evidence="1" id="KW-1133">Transmembrane helix</keyword>
<protein>
    <submittedName>
        <fullName evidence="2">Uncharacterized protein</fullName>
    </submittedName>
</protein>
<evidence type="ECO:0000313" key="2">
    <source>
        <dbReference type="EMBL" id="EIC21052.1"/>
    </source>
</evidence>
<evidence type="ECO:0000313" key="3">
    <source>
        <dbReference type="Proteomes" id="UP000002964"/>
    </source>
</evidence>
<dbReference type="Proteomes" id="UP000002964">
    <property type="component" value="Unassembled WGS sequence"/>
</dbReference>
<feature type="transmembrane region" description="Helical" evidence="1">
    <location>
        <begin position="111"/>
        <end position="131"/>
    </location>
</feature>
<dbReference type="EMBL" id="JH603170">
    <property type="protein sequence ID" value="EIC21052.1"/>
    <property type="molecule type" value="Genomic_DNA"/>
</dbReference>
<organism evidence="2 3">
    <name type="scientific">Thiorhodovibrio frisius</name>
    <dbReference type="NCBI Taxonomy" id="631362"/>
    <lineage>
        <taxon>Bacteria</taxon>
        <taxon>Pseudomonadati</taxon>
        <taxon>Pseudomonadota</taxon>
        <taxon>Gammaproteobacteria</taxon>
        <taxon>Chromatiales</taxon>
        <taxon>Chromatiaceae</taxon>
        <taxon>Thiorhodovibrio</taxon>
    </lineage>
</organism>
<dbReference type="STRING" id="631362.Thi970DRAFT_04736"/>
<evidence type="ECO:0000256" key="1">
    <source>
        <dbReference type="SAM" id="Phobius"/>
    </source>
</evidence>
<keyword evidence="1" id="KW-0472">Membrane</keyword>
<feature type="transmembrane region" description="Helical" evidence="1">
    <location>
        <begin position="44"/>
        <end position="69"/>
    </location>
</feature>
<reference evidence="3" key="1">
    <citation type="submission" date="2011-06" db="EMBL/GenBank/DDBJ databases">
        <authorList>
            <consortium name="US DOE Joint Genome Institute (JGI-PGF)"/>
            <person name="Lucas S."/>
            <person name="Han J."/>
            <person name="Lapidus A."/>
            <person name="Cheng J.-F."/>
            <person name="Goodwin L."/>
            <person name="Pitluck S."/>
            <person name="Peters L."/>
            <person name="Land M.L."/>
            <person name="Hauser L."/>
            <person name="Vogl K."/>
            <person name="Liu Z."/>
            <person name="Overmann J."/>
            <person name="Frigaard N.-U."/>
            <person name="Bryant D.A."/>
            <person name="Woyke T.J."/>
        </authorList>
    </citation>
    <scope>NUCLEOTIDE SEQUENCE [LARGE SCALE GENOMIC DNA]</scope>
    <source>
        <strain evidence="3">970</strain>
    </source>
</reference>
<name>H8Z8A3_9GAMM</name>
<gene>
    <name evidence="2" type="ORF">Thi970DRAFT_04736</name>
</gene>
<accession>H8Z8A3</accession>
<feature type="transmembrane region" description="Helical" evidence="1">
    <location>
        <begin position="81"/>
        <end position="105"/>
    </location>
</feature>
<keyword evidence="1" id="KW-0812">Transmembrane</keyword>
<dbReference type="HOGENOM" id="CLU_1712442_0_0_6"/>
<proteinExistence type="predicted"/>
<dbReference type="AlphaFoldDB" id="H8Z8A3"/>
<reference evidence="2 3" key="2">
    <citation type="submission" date="2011-11" db="EMBL/GenBank/DDBJ databases">
        <authorList>
            <consortium name="US DOE Joint Genome Institute"/>
            <person name="Lucas S."/>
            <person name="Han J."/>
            <person name="Lapidus A."/>
            <person name="Cheng J.-F."/>
            <person name="Goodwin L."/>
            <person name="Pitluck S."/>
            <person name="Peters L."/>
            <person name="Ovchinnikova G."/>
            <person name="Zhang X."/>
            <person name="Detter J.C."/>
            <person name="Han C."/>
            <person name="Tapia R."/>
            <person name="Land M."/>
            <person name="Hauser L."/>
            <person name="Kyrpides N."/>
            <person name="Ivanova N."/>
            <person name="Pagani I."/>
            <person name="Vogl K."/>
            <person name="Liu Z."/>
            <person name="Overmann J."/>
            <person name="Frigaard N.-U."/>
            <person name="Bryant D."/>
            <person name="Woyke T."/>
        </authorList>
    </citation>
    <scope>NUCLEOTIDE SEQUENCE [LARGE SCALE GENOMIC DNA]</scope>
    <source>
        <strain evidence="2 3">970</strain>
    </source>
</reference>
<sequence length="153" mass="15926">MKSHRSMKGAVNKDIILAVVAAAAGLMSGPTLQPIIIGSLPEISWWTIGSMILIASLALPGTLVVLSMAERYGAMALSWTAFLLLGVFFLAASTSSLALAASPAWTIPSSYLLAAWGLGVLLSVTLLKWWLARIVAKKAANAKASAATAPPEH</sequence>
<keyword evidence="3" id="KW-1185">Reference proteome</keyword>